<sequence length="148" mass="15705">MKLNEIPVAVVPADAAGVPLNAPALLHEIADLLARLVDTGEATSIDLRSLPLTPADYAFLEEALGRGEVEVEVQAAGPTHVHETGVNGVWWVKHFNALEEVAGELLEITYVPEILKTHPSDAALGLERLRARLQSTMTPAAEGDSDAG</sequence>
<dbReference type="Gene3D" id="3.30.1370.140">
    <property type="entry name" value="HupH hydrogenase expression protein, C-terminal domain"/>
    <property type="match status" value="1"/>
</dbReference>
<accession>A0A1B4V5C8</accession>
<evidence type="ECO:0000313" key="3">
    <source>
        <dbReference type="EMBL" id="BAU48730.1"/>
    </source>
</evidence>
<keyword evidence="4" id="KW-1185">Reference proteome</keyword>
<dbReference type="Pfam" id="PF04809">
    <property type="entry name" value="HupH_C"/>
    <property type="match status" value="1"/>
</dbReference>
<protein>
    <submittedName>
        <fullName evidence="3">Hydrogenase expression protein HupH</fullName>
    </submittedName>
</protein>
<feature type="domain" description="HupH hydrogenase expression protein C-terminal" evidence="2">
    <location>
        <begin position="20"/>
        <end position="134"/>
    </location>
</feature>
<dbReference type="EMBL" id="AP014936">
    <property type="protein sequence ID" value="BAU48730.1"/>
    <property type="molecule type" value="Genomic_DNA"/>
</dbReference>
<proteinExistence type="inferred from homology"/>
<dbReference type="AlphaFoldDB" id="A0A1B4V5C8"/>
<dbReference type="Proteomes" id="UP000218899">
    <property type="component" value="Chromosome"/>
</dbReference>
<evidence type="ECO:0000259" key="2">
    <source>
        <dbReference type="Pfam" id="PF04809"/>
    </source>
</evidence>
<organism evidence="3 4">
    <name type="scientific">Sulfurifustis variabilis</name>
    <dbReference type="NCBI Taxonomy" id="1675686"/>
    <lineage>
        <taxon>Bacteria</taxon>
        <taxon>Pseudomonadati</taxon>
        <taxon>Pseudomonadota</taxon>
        <taxon>Gammaproteobacteria</taxon>
        <taxon>Acidiferrobacterales</taxon>
        <taxon>Acidiferrobacteraceae</taxon>
        <taxon>Sulfurifustis</taxon>
    </lineage>
</organism>
<comment type="similarity">
    <text evidence="1">Belongs to the HupH/HyaF family.</text>
</comment>
<dbReference type="OrthoDB" id="8234923at2"/>
<dbReference type="InterPro" id="IPR038527">
    <property type="entry name" value="HupH_C_sf"/>
</dbReference>
<dbReference type="KEGG" id="sva:SVA_2180"/>
<reference evidence="3 4" key="1">
    <citation type="submission" date="2015-08" db="EMBL/GenBank/DDBJ databases">
        <title>Complete genome sequence of Sulfurifustis variabilis.</title>
        <authorList>
            <person name="Miura A."/>
            <person name="Kojima H."/>
            <person name="Fukui M."/>
        </authorList>
    </citation>
    <scope>NUCLEOTIDE SEQUENCE [LARGE SCALE GENOMIC DNA]</scope>
    <source>
        <strain evidence="4">skN76</strain>
    </source>
</reference>
<gene>
    <name evidence="3" type="ORF">SVA_2180</name>
</gene>
<dbReference type="RefSeq" id="WP_096461213.1">
    <property type="nucleotide sequence ID" value="NZ_AP014936.1"/>
</dbReference>
<name>A0A1B4V5C8_9GAMM</name>
<evidence type="ECO:0000256" key="1">
    <source>
        <dbReference type="ARBA" id="ARBA00010832"/>
    </source>
</evidence>
<dbReference type="InterPro" id="IPR006894">
    <property type="entry name" value="HupH_Hydgase_express_prot_C"/>
</dbReference>
<evidence type="ECO:0000313" key="4">
    <source>
        <dbReference type="Proteomes" id="UP000218899"/>
    </source>
</evidence>